<name>A0A090MMQ4_STRRB</name>
<evidence type="ECO:0000313" key="1">
    <source>
        <dbReference type="EMBL" id="CEF59296.1"/>
    </source>
</evidence>
<evidence type="ECO:0000313" key="2">
    <source>
        <dbReference type="Proteomes" id="UP000035682"/>
    </source>
</evidence>
<reference evidence="1" key="1">
    <citation type="submission" date="2014-09" db="EMBL/GenBank/DDBJ databases">
        <authorList>
            <person name="Aslett A.Martin."/>
        </authorList>
    </citation>
    <scope>NUCLEOTIDE SEQUENCE</scope>
    <source>
        <strain evidence="1">ED321 Heterogonic</strain>
    </source>
</reference>
<dbReference type="WormBase" id="SRAE_X000104700">
    <property type="protein sequence ID" value="SRP03796"/>
    <property type="gene ID" value="WBGene00266610"/>
</dbReference>
<dbReference type="EMBL" id="LN609396">
    <property type="protein sequence ID" value="CEF59296.1"/>
    <property type="molecule type" value="Genomic_DNA"/>
</dbReference>
<dbReference type="WBParaSite" id="SRAE_X000104700.1">
    <property type="protein sequence ID" value="SRAE_X000104700.1"/>
    <property type="gene ID" value="WBGene00266610"/>
</dbReference>
<dbReference type="CTD" id="36384104"/>
<gene>
    <name evidence="1 3 4" type="ORF">SRAE_X000104700</name>
</gene>
<dbReference type="RefSeq" id="XP_024498507.1">
    <property type="nucleotide sequence ID" value="XM_024649140.1"/>
</dbReference>
<accession>A0A090MMQ4</accession>
<proteinExistence type="predicted"/>
<reference evidence="3" key="3">
    <citation type="submission" date="2020-12" db="UniProtKB">
        <authorList>
            <consortium name="WormBaseParasite"/>
        </authorList>
    </citation>
    <scope>IDENTIFICATION</scope>
</reference>
<dbReference type="GeneID" id="36384104"/>
<evidence type="ECO:0000313" key="4">
    <source>
        <dbReference type="WormBase" id="SRAE_X000104700"/>
    </source>
</evidence>
<dbReference type="Proteomes" id="UP000035682">
    <property type="component" value="Unplaced"/>
</dbReference>
<evidence type="ECO:0000313" key="3">
    <source>
        <dbReference type="WBParaSite" id="SRAE_X000104700.1"/>
    </source>
</evidence>
<reference evidence="2" key="2">
    <citation type="submission" date="2014-09" db="EMBL/GenBank/DDBJ databases">
        <authorList>
            <person name="Martin A.A."/>
        </authorList>
    </citation>
    <scope>NUCLEOTIDE SEQUENCE</scope>
    <source>
        <strain evidence="2">ED321</strain>
    </source>
</reference>
<dbReference type="AlphaFoldDB" id="A0A090MMQ4"/>
<organism evidence="1">
    <name type="scientific">Strongyloides ratti</name>
    <name type="common">Parasitic roundworm</name>
    <dbReference type="NCBI Taxonomy" id="34506"/>
    <lineage>
        <taxon>Eukaryota</taxon>
        <taxon>Metazoa</taxon>
        <taxon>Ecdysozoa</taxon>
        <taxon>Nematoda</taxon>
        <taxon>Chromadorea</taxon>
        <taxon>Rhabditida</taxon>
        <taxon>Tylenchina</taxon>
        <taxon>Panagrolaimomorpha</taxon>
        <taxon>Strongyloidoidea</taxon>
        <taxon>Strongyloididae</taxon>
        <taxon>Strongyloides</taxon>
    </lineage>
</organism>
<protein>
    <submittedName>
        <fullName evidence="1 3">Uncharacterized protein</fullName>
    </submittedName>
</protein>
<keyword evidence="2" id="KW-1185">Reference proteome</keyword>
<sequence length="536" mass="63669">MTSENSDSHNLINNYDSLLNSTNALNMVDNNDCEIHKTFKRFSNHFTLQIANIEDIKNSDILCKNYFMNESITIEEMKKNILNVEEINFEITKYIIFTIDDNTMNLSEDDKIYLANKYVPFIEFVINKFPNINELYLSSDDDLKSNGSFIFHIYKNLKSNKIEKISLLKIQEIMEYSMKYNFLNQNVFSGFERLKKINLYIHSCDSLKTLSNIDDFIYNFLSFLSKINIMIIDIQFDEEEFIIDVVLKILNFSKILNLNIHMNHPIDWIEHLKTNNNKFKEELIPLMINTVGMAIFVNEINDLKSMKVILNTLDKLEYVKICIDNSIPKVIYDNCKSLEESKIYINELFNYKCNLKNLIHVKISFGRYHYLEENTYGENLKYLYDYMMERIISILPSTISEVLYLMSADNLPIQIFNKISLQFSSLTTITFILSHYIPENALFQLPSLRNVIFNGERKVNIPSWIETVMFLYFDIDFYYPDDTLSINKKNEHYFDLMNRKFNVTLRCLDEDEIYYIIFMNDYRNRTKISHLIDIGY</sequence>